<evidence type="ECO:0000313" key="7">
    <source>
        <dbReference type="EMBL" id="PTM59189.1"/>
    </source>
</evidence>
<keyword evidence="5 6" id="KW-0472">Membrane</keyword>
<dbReference type="PANTHER" id="PTHR30086:SF20">
    <property type="entry name" value="ARGININE EXPORTER PROTEIN ARGO-RELATED"/>
    <property type="match status" value="1"/>
</dbReference>
<dbReference type="Pfam" id="PF01810">
    <property type="entry name" value="LysE"/>
    <property type="match status" value="1"/>
</dbReference>
<proteinExistence type="predicted"/>
<name>A0A2T4ZBB9_9BACL</name>
<evidence type="ECO:0000256" key="3">
    <source>
        <dbReference type="ARBA" id="ARBA00022692"/>
    </source>
</evidence>
<accession>A0A2T4ZBB9</accession>
<gene>
    <name evidence="7" type="ORF">C8J48_1792</name>
</gene>
<evidence type="ECO:0000256" key="6">
    <source>
        <dbReference type="SAM" id="Phobius"/>
    </source>
</evidence>
<dbReference type="InterPro" id="IPR001123">
    <property type="entry name" value="LeuE-type"/>
</dbReference>
<evidence type="ECO:0000256" key="1">
    <source>
        <dbReference type="ARBA" id="ARBA00004651"/>
    </source>
</evidence>
<evidence type="ECO:0000313" key="8">
    <source>
        <dbReference type="Proteomes" id="UP000241639"/>
    </source>
</evidence>
<dbReference type="Proteomes" id="UP000241639">
    <property type="component" value="Unassembled WGS sequence"/>
</dbReference>
<evidence type="ECO:0000256" key="4">
    <source>
        <dbReference type="ARBA" id="ARBA00022989"/>
    </source>
</evidence>
<keyword evidence="3 6" id="KW-0812">Transmembrane</keyword>
<sequence>MLEATIHGVILAFGLILPLGAQNVFIFNQGANQATVWRALPALLTASLCDTLLILLAVLGISLLVLSFAWLQMTIFGIGFLFLLYMGWSVWNSTPATDETAATPLSPQKQIGFAASVSLLNPHAILDTVGVIGTSSLHYDGMEKGAFTLACIIVSWLWFLGLILAGRWLKKRDRSGRWLRRLNRVSALIIWGVAVYIGWSLLQQING</sequence>
<dbReference type="PANTHER" id="PTHR30086">
    <property type="entry name" value="ARGININE EXPORTER PROTEIN ARGO"/>
    <property type="match status" value="1"/>
</dbReference>
<keyword evidence="8" id="KW-1185">Reference proteome</keyword>
<feature type="transmembrane region" description="Helical" evidence="6">
    <location>
        <begin position="185"/>
        <end position="202"/>
    </location>
</feature>
<dbReference type="EMBL" id="PZZP01000001">
    <property type="protein sequence ID" value="PTM59189.1"/>
    <property type="molecule type" value="Genomic_DNA"/>
</dbReference>
<keyword evidence="2" id="KW-1003">Cell membrane</keyword>
<dbReference type="RefSeq" id="WP_107725963.1">
    <property type="nucleotide sequence ID" value="NZ_PZZP01000001.1"/>
</dbReference>
<feature type="transmembrane region" description="Helical" evidence="6">
    <location>
        <begin position="145"/>
        <end position="165"/>
    </location>
</feature>
<keyword evidence="4 6" id="KW-1133">Transmembrane helix</keyword>
<dbReference type="AlphaFoldDB" id="A0A2T4ZBB9"/>
<evidence type="ECO:0000256" key="2">
    <source>
        <dbReference type="ARBA" id="ARBA00022475"/>
    </source>
</evidence>
<comment type="caution">
    <text evidence="7">The sequence shown here is derived from an EMBL/GenBank/DDBJ whole genome shotgun (WGS) entry which is preliminary data.</text>
</comment>
<comment type="subcellular location">
    <subcellularLocation>
        <location evidence="1">Cell membrane</location>
        <topology evidence="1">Multi-pass membrane protein</topology>
    </subcellularLocation>
</comment>
<evidence type="ECO:0000256" key="5">
    <source>
        <dbReference type="ARBA" id="ARBA00023136"/>
    </source>
</evidence>
<organism evidence="7 8">
    <name type="scientific">Desmospora activa DSM 45169</name>
    <dbReference type="NCBI Taxonomy" id="1121389"/>
    <lineage>
        <taxon>Bacteria</taxon>
        <taxon>Bacillati</taxon>
        <taxon>Bacillota</taxon>
        <taxon>Bacilli</taxon>
        <taxon>Bacillales</taxon>
        <taxon>Thermoactinomycetaceae</taxon>
        <taxon>Desmospora</taxon>
    </lineage>
</organism>
<reference evidence="7 8" key="1">
    <citation type="submission" date="2018-04" db="EMBL/GenBank/DDBJ databases">
        <title>Genomic Encyclopedia of Archaeal and Bacterial Type Strains, Phase II (KMG-II): from individual species to whole genera.</title>
        <authorList>
            <person name="Goeker M."/>
        </authorList>
    </citation>
    <scope>NUCLEOTIDE SEQUENCE [LARGE SCALE GENOMIC DNA]</scope>
    <source>
        <strain evidence="7 8">DSM 45169</strain>
    </source>
</reference>
<protein>
    <submittedName>
        <fullName evidence="7">L-lysine exporter family protein LysE/ArgO</fullName>
    </submittedName>
</protein>
<feature type="transmembrane region" description="Helical" evidence="6">
    <location>
        <begin position="70"/>
        <end position="91"/>
    </location>
</feature>
<feature type="transmembrane region" description="Helical" evidence="6">
    <location>
        <begin position="39"/>
        <end position="64"/>
    </location>
</feature>
<dbReference type="OrthoDB" id="5638726at2"/>
<dbReference type="GO" id="GO:0015171">
    <property type="term" value="F:amino acid transmembrane transporter activity"/>
    <property type="evidence" value="ECO:0007669"/>
    <property type="project" value="TreeGrafter"/>
</dbReference>
<feature type="transmembrane region" description="Helical" evidence="6">
    <location>
        <begin position="6"/>
        <end position="27"/>
    </location>
</feature>
<dbReference type="GO" id="GO:0005886">
    <property type="term" value="C:plasma membrane"/>
    <property type="evidence" value="ECO:0007669"/>
    <property type="project" value="UniProtKB-SubCell"/>
</dbReference>